<dbReference type="RefSeq" id="WP_012508158.1">
    <property type="nucleotide sequence ID" value="NC_011060.1"/>
</dbReference>
<dbReference type="EMBL" id="CP001110">
    <property type="protein sequence ID" value="ACF43668.1"/>
    <property type="molecule type" value="Genomic_DNA"/>
</dbReference>
<dbReference type="AlphaFoldDB" id="B4S9X2"/>
<evidence type="ECO:0000313" key="2">
    <source>
        <dbReference type="Proteomes" id="UP000002724"/>
    </source>
</evidence>
<dbReference type="eggNOG" id="COG2944">
    <property type="taxonomic scope" value="Bacteria"/>
</dbReference>
<organism evidence="1 2">
    <name type="scientific">Pelodictyon phaeoclathratiforme (strain DSM 5477 / BU-1)</name>
    <dbReference type="NCBI Taxonomy" id="324925"/>
    <lineage>
        <taxon>Bacteria</taxon>
        <taxon>Pseudomonadati</taxon>
        <taxon>Chlorobiota</taxon>
        <taxon>Chlorobiia</taxon>
        <taxon>Chlorobiales</taxon>
        <taxon>Chlorobiaceae</taxon>
        <taxon>Chlorobium/Pelodictyon group</taxon>
        <taxon>Pelodictyon</taxon>
    </lineage>
</organism>
<accession>B4S9X2</accession>
<dbReference type="Proteomes" id="UP000002724">
    <property type="component" value="Chromosome"/>
</dbReference>
<sequence>MNDATLMLRQIHPSFIKQGQITSQAFRPTIKDDKKLSVYDNDMITAKKAYEHYTKKLFHDMAKDLVEVGAMDEVTMRTVESLCLPEKKVFLPEDIRRIRTTNHLSQPVFALISAFILHQAGLNRTDFLDL</sequence>
<dbReference type="OrthoDB" id="598220at2"/>
<keyword evidence="2" id="KW-1185">Reference proteome</keyword>
<reference evidence="1 2" key="1">
    <citation type="submission" date="2008-06" db="EMBL/GenBank/DDBJ databases">
        <title>Complete sequence of Pelodictyon phaeoclathratiforme BU-1.</title>
        <authorList>
            <consortium name="US DOE Joint Genome Institute"/>
            <person name="Lucas S."/>
            <person name="Copeland A."/>
            <person name="Lapidus A."/>
            <person name="Glavina del Rio T."/>
            <person name="Dalin E."/>
            <person name="Tice H."/>
            <person name="Bruce D."/>
            <person name="Goodwin L."/>
            <person name="Pitluck S."/>
            <person name="Schmutz J."/>
            <person name="Larimer F."/>
            <person name="Land M."/>
            <person name="Hauser L."/>
            <person name="Kyrpides N."/>
            <person name="Mikhailova N."/>
            <person name="Liu Z."/>
            <person name="Li T."/>
            <person name="Zhao F."/>
            <person name="Overmann J."/>
            <person name="Bryant D.A."/>
            <person name="Richardson P."/>
        </authorList>
    </citation>
    <scope>NUCLEOTIDE SEQUENCE [LARGE SCALE GENOMIC DNA]</scope>
    <source>
        <strain evidence="2">DSM 5477 / BU-1</strain>
    </source>
</reference>
<dbReference type="STRING" id="324925.Ppha_1405"/>
<dbReference type="KEGG" id="pph:Ppha_1405"/>
<proteinExistence type="predicted"/>
<protein>
    <submittedName>
        <fullName evidence="1">Uncharacterized protein</fullName>
    </submittedName>
</protein>
<evidence type="ECO:0000313" key="1">
    <source>
        <dbReference type="EMBL" id="ACF43668.1"/>
    </source>
</evidence>
<dbReference type="HOGENOM" id="CLU_1936053_0_0_10"/>
<name>B4S9X2_PELPB</name>
<gene>
    <name evidence="1" type="ordered locus">Ppha_1405</name>
</gene>